<gene>
    <name evidence="2" type="ORF">AVDCRST_MAG45-262</name>
</gene>
<organism evidence="2">
    <name type="scientific">uncultured Solirubrobacterales bacterium</name>
    <dbReference type="NCBI Taxonomy" id="768556"/>
    <lineage>
        <taxon>Bacteria</taxon>
        <taxon>Bacillati</taxon>
        <taxon>Actinomycetota</taxon>
        <taxon>Thermoleophilia</taxon>
        <taxon>Solirubrobacterales</taxon>
        <taxon>environmental samples</taxon>
    </lineage>
</organism>
<name>A0A6J4RUV6_9ACTN</name>
<reference evidence="2" key="1">
    <citation type="submission" date="2020-02" db="EMBL/GenBank/DDBJ databases">
        <authorList>
            <person name="Meier V. D."/>
        </authorList>
    </citation>
    <scope>NUCLEOTIDE SEQUENCE</scope>
    <source>
        <strain evidence="2">AVDCRST_MAG45</strain>
    </source>
</reference>
<feature type="non-terminal residue" evidence="2">
    <location>
        <position position="38"/>
    </location>
</feature>
<sequence>ARAAEASQCRDAAFLDRHADHHHHLRDHLRGDRRREAL</sequence>
<evidence type="ECO:0000256" key="1">
    <source>
        <dbReference type="SAM" id="MobiDB-lite"/>
    </source>
</evidence>
<feature type="region of interest" description="Disordered" evidence="1">
    <location>
        <begin position="17"/>
        <end position="38"/>
    </location>
</feature>
<feature type="compositionally biased region" description="Basic and acidic residues" evidence="1">
    <location>
        <begin position="28"/>
        <end position="38"/>
    </location>
</feature>
<protein>
    <submittedName>
        <fullName evidence="2">Uncharacterized protein</fullName>
    </submittedName>
</protein>
<accession>A0A6J4RUV6</accession>
<dbReference type="AlphaFoldDB" id="A0A6J4RUV6"/>
<dbReference type="EMBL" id="CADCVU010000022">
    <property type="protein sequence ID" value="CAA9482687.1"/>
    <property type="molecule type" value="Genomic_DNA"/>
</dbReference>
<evidence type="ECO:0000313" key="2">
    <source>
        <dbReference type="EMBL" id="CAA9482687.1"/>
    </source>
</evidence>
<feature type="non-terminal residue" evidence="2">
    <location>
        <position position="1"/>
    </location>
</feature>
<proteinExistence type="predicted"/>